<dbReference type="NCBIfam" id="TIGR01843">
    <property type="entry name" value="type_I_hlyD"/>
    <property type="match status" value="1"/>
</dbReference>
<dbReference type="SUPFAM" id="SSF111369">
    <property type="entry name" value="HlyD-like secretion proteins"/>
    <property type="match status" value="1"/>
</dbReference>
<dbReference type="OrthoDB" id="9810980at2"/>
<dbReference type="EMBL" id="CP022418">
    <property type="protein sequence ID" value="ASM75199.1"/>
    <property type="molecule type" value="Genomic_DNA"/>
</dbReference>
<name>A0A221K889_9RHOB</name>
<feature type="transmembrane region" description="Helical" evidence="9">
    <location>
        <begin position="16"/>
        <end position="37"/>
    </location>
</feature>
<feature type="domain" description="AprE-like long alpha-helical hairpin" evidence="11">
    <location>
        <begin position="93"/>
        <end position="282"/>
    </location>
</feature>
<evidence type="ECO:0000256" key="2">
    <source>
        <dbReference type="ARBA" id="ARBA00009477"/>
    </source>
</evidence>
<proteinExistence type="inferred from homology"/>
<organism evidence="13 14">
    <name type="scientific">Pseudosulfitobacter pseudonitzschiae</name>
    <dbReference type="NCBI Taxonomy" id="1402135"/>
    <lineage>
        <taxon>Bacteria</taxon>
        <taxon>Pseudomonadati</taxon>
        <taxon>Pseudomonadota</taxon>
        <taxon>Alphaproteobacteria</taxon>
        <taxon>Rhodobacterales</taxon>
        <taxon>Roseobacteraceae</taxon>
        <taxon>Pseudosulfitobacter</taxon>
    </lineage>
</organism>
<keyword evidence="3 9" id="KW-0813">Transport</keyword>
<evidence type="ECO:0000259" key="11">
    <source>
        <dbReference type="Pfam" id="PF25994"/>
    </source>
</evidence>
<gene>
    <name evidence="13" type="primary">prsE</name>
    <name evidence="13" type="ORF">SULPSESMR1_04478</name>
</gene>
<evidence type="ECO:0000256" key="4">
    <source>
        <dbReference type="ARBA" id="ARBA00022475"/>
    </source>
</evidence>
<comment type="similarity">
    <text evidence="2 9">Belongs to the membrane fusion protein (MFP) (TC 8.A.1) family.</text>
</comment>
<dbReference type="Pfam" id="PF26002">
    <property type="entry name" value="Beta-barrel_AprE"/>
    <property type="match status" value="1"/>
</dbReference>
<dbReference type="Gene3D" id="2.40.50.100">
    <property type="match status" value="1"/>
</dbReference>
<evidence type="ECO:0000313" key="14">
    <source>
        <dbReference type="Proteomes" id="UP000199754"/>
    </source>
</evidence>
<dbReference type="InterPro" id="IPR058781">
    <property type="entry name" value="HH_AprE-like"/>
</dbReference>
<evidence type="ECO:0000256" key="1">
    <source>
        <dbReference type="ARBA" id="ARBA00004377"/>
    </source>
</evidence>
<keyword evidence="13" id="KW-0614">Plasmid</keyword>
<evidence type="ECO:0000256" key="7">
    <source>
        <dbReference type="ARBA" id="ARBA00022989"/>
    </source>
</evidence>
<evidence type="ECO:0000256" key="9">
    <source>
        <dbReference type="RuleBase" id="RU365093"/>
    </source>
</evidence>
<sequence>MSEKTRFDPETSVRRHLLIGGLVAAGMLFAIGGWAGVTRLSGAVIANGSFVVTSYVKKVQHPDGGVVKELLVHEGQQVAAGDVLLRLDATQTRANLAVVRKRLNELEARQARLEAERDGLDSISFPTTLTNQQQDPDIARARFSEAQLFKFRSETRKGEKAQFRERIAQYEMQITGLKAQQDAYAHAIAVLDGELTDLRGLQVDGLVTVVRMNELDREAATFRGELGKALAGQAEIAGMIAETRLQIIQIEADMRAEVGEELRDIQGQIGEYVERYAAAKDRLMRINLVASQNGVIHELAVHASGAVVSPAETIMMIVPYQDELTLEVRVEPADIDQIHLRQKTVLRLSAFNQRTTPELNGRVSRIAADLTKDEATGLSYYRVWIALPPEEMARLEDLALMPGMPAEAFIQTGERTALSYVFKPLSDQINRAFREE</sequence>
<keyword evidence="5 9" id="KW-0997">Cell inner membrane</keyword>
<keyword evidence="8 9" id="KW-0472">Membrane</keyword>
<protein>
    <recommendedName>
        <fullName evidence="9">Membrane fusion protein (MFP) family protein</fullName>
    </recommendedName>
</protein>
<evidence type="ECO:0000256" key="5">
    <source>
        <dbReference type="ARBA" id="ARBA00022519"/>
    </source>
</evidence>
<dbReference type="Gene3D" id="2.40.30.170">
    <property type="match status" value="1"/>
</dbReference>
<dbReference type="InterPro" id="IPR058982">
    <property type="entry name" value="Beta-barrel_AprE"/>
</dbReference>
<dbReference type="InterPro" id="IPR010129">
    <property type="entry name" value="T1SS_HlyD"/>
</dbReference>
<geneLocation type="plasmid" evidence="13 14">
    <name>pSMR1-3</name>
</geneLocation>
<dbReference type="AlphaFoldDB" id="A0A221K889"/>
<dbReference type="InterPro" id="IPR050739">
    <property type="entry name" value="MFP"/>
</dbReference>
<dbReference type="GO" id="GO:0015031">
    <property type="term" value="P:protein transport"/>
    <property type="evidence" value="ECO:0007669"/>
    <property type="project" value="InterPro"/>
</dbReference>
<dbReference type="KEGG" id="spse:SULPSESMR1_04478"/>
<evidence type="ECO:0000259" key="12">
    <source>
        <dbReference type="Pfam" id="PF26002"/>
    </source>
</evidence>
<keyword evidence="10" id="KW-0175">Coiled coil</keyword>
<dbReference type="RefSeq" id="WP_089423198.1">
    <property type="nucleotide sequence ID" value="NZ_CP022418.1"/>
</dbReference>
<keyword evidence="7 9" id="KW-1133">Transmembrane helix</keyword>
<keyword evidence="6 9" id="KW-0812">Transmembrane</keyword>
<comment type="subcellular location">
    <subcellularLocation>
        <location evidence="1 9">Cell inner membrane</location>
        <topology evidence="1 9">Single-pass membrane protein</topology>
    </subcellularLocation>
</comment>
<keyword evidence="4 9" id="KW-1003">Cell membrane</keyword>
<feature type="domain" description="AprE-like beta-barrel" evidence="12">
    <location>
        <begin position="324"/>
        <end position="413"/>
    </location>
</feature>
<keyword evidence="14" id="KW-1185">Reference proteome</keyword>
<feature type="coiled-coil region" evidence="10">
    <location>
        <begin position="89"/>
        <end position="123"/>
    </location>
</feature>
<evidence type="ECO:0000313" key="13">
    <source>
        <dbReference type="EMBL" id="ASM75199.1"/>
    </source>
</evidence>
<evidence type="ECO:0000256" key="6">
    <source>
        <dbReference type="ARBA" id="ARBA00022692"/>
    </source>
</evidence>
<evidence type="ECO:0000256" key="8">
    <source>
        <dbReference type="ARBA" id="ARBA00023136"/>
    </source>
</evidence>
<dbReference type="GO" id="GO:0005886">
    <property type="term" value="C:plasma membrane"/>
    <property type="evidence" value="ECO:0007669"/>
    <property type="project" value="UniProtKB-SubCell"/>
</dbReference>
<accession>A0A221K889</accession>
<dbReference type="PRINTS" id="PR01490">
    <property type="entry name" value="RTXTOXIND"/>
</dbReference>
<evidence type="ECO:0000256" key="10">
    <source>
        <dbReference type="SAM" id="Coils"/>
    </source>
</evidence>
<reference evidence="13 14" key="1">
    <citation type="submission" date="2017-07" db="EMBL/GenBank/DDBJ databases">
        <title>Genome Sequence of Sulfitobacter pseudonitzschiae Strain SMR1 Isolated from a culture of the Diatom Skeletonema marinoi.</title>
        <authorList>
            <person name="Topel M."/>
            <person name="Pinder M.I.M."/>
            <person name="Johansson O.N."/>
            <person name="Kourtchenko O."/>
            <person name="Godhe A."/>
            <person name="Clarke A.K."/>
        </authorList>
    </citation>
    <scope>NUCLEOTIDE SEQUENCE [LARGE SCALE GENOMIC DNA]</scope>
    <source>
        <strain evidence="13 14">SMR1</strain>
        <plasmid evidence="13 14">pSMR1-3</plasmid>
    </source>
</reference>
<dbReference type="PANTHER" id="PTHR30386:SF17">
    <property type="entry name" value="ALKALINE PROTEASE SECRETION PROTEIN APRE"/>
    <property type="match status" value="1"/>
</dbReference>
<dbReference type="Pfam" id="PF25994">
    <property type="entry name" value="HH_AprE"/>
    <property type="match status" value="1"/>
</dbReference>
<dbReference type="PANTHER" id="PTHR30386">
    <property type="entry name" value="MEMBRANE FUSION SUBUNIT OF EMRAB-TOLC MULTIDRUG EFFLUX PUMP"/>
    <property type="match status" value="1"/>
</dbReference>
<evidence type="ECO:0000256" key="3">
    <source>
        <dbReference type="ARBA" id="ARBA00022448"/>
    </source>
</evidence>
<dbReference type="Proteomes" id="UP000199754">
    <property type="component" value="Plasmid pSMR1-3"/>
</dbReference>